<dbReference type="AlphaFoldDB" id="A0A3N0VEJ9"/>
<dbReference type="InterPro" id="IPR036397">
    <property type="entry name" value="RNaseH_sf"/>
</dbReference>
<dbReference type="GO" id="GO:0005737">
    <property type="term" value="C:cytoplasm"/>
    <property type="evidence" value="ECO:0007669"/>
    <property type="project" value="UniProtKB-SubCell"/>
</dbReference>
<evidence type="ECO:0000256" key="4">
    <source>
        <dbReference type="ARBA" id="ARBA00004496"/>
    </source>
</evidence>
<dbReference type="GO" id="GO:0004523">
    <property type="term" value="F:RNA-DNA hybrid ribonuclease activity"/>
    <property type="evidence" value="ECO:0007669"/>
    <property type="project" value="UniProtKB-UniRule"/>
</dbReference>
<dbReference type="PANTHER" id="PTHR10954">
    <property type="entry name" value="RIBONUCLEASE H2 SUBUNIT A"/>
    <property type="match status" value="1"/>
</dbReference>
<comment type="subcellular location">
    <subcellularLocation>
        <location evidence="4 14">Cytoplasm</location>
    </subcellularLocation>
</comment>
<dbReference type="GO" id="GO:0006298">
    <property type="term" value="P:mismatch repair"/>
    <property type="evidence" value="ECO:0007669"/>
    <property type="project" value="TreeGrafter"/>
</dbReference>
<evidence type="ECO:0000256" key="2">
    <source>
        <dbReference type="ARBA" id="ARBA00001946"/>
    </source>
</evidence>
<feature type="binding site" evidence="14 15">
    <location>
        <position position="17"/>
    </location>
    <ligand>
        <name>a divalent metal cation</name>
        <dbReference type="ChEBI" id="CHEBI:60240"/>
    </ligand>
</feature>
<gene>
    <name evidence="14" type="primary">rnhB</name>
    <name evidence="18" type="ORF">ED208_09175</name>
</gene>
<comment type="similarity">
    <text evidence="5 14 16">Belongs to the RNase HII family.</text>
</comment>
<keyword evidence="11 14" id="KW-0255">Endonuclease</keyword>
<dbReference type="NCBIfam" id="NF000595">
    <property type="entry name" value="PRK00015.1-3"/>
    <property type="match status" value="1"/>
</dbReference>
<comment type="cofactor">
    <cofactor evidence="14 15">
        <name>Mn(2+)</name>
        <dbReference type="ChEBI" id="CHEBI:29035"/>
    </cofactor>
    <cofactor evidence="14 15">
        <name>Mg(2+)</name>
        <dbReference type="ChEBI" id="CHEBI:18420"/>
    </cofactor>
    <text evidence="14 15">Manganese or magnesium. Binds 1 divalent metal ion per monomer in the absence of substrate. May bind a second metal ion after substrate binding.</text>
</comment>
<keyword evidence="9 14" id="KW-0540">Nuclease</keyword>
<dbReference type="EMBL" id="RJVO01000003">
    <property type="protein sequence ID" value="ROH91121.1"/>
    <property type="molecule type" value="Genomic_DNA"/>
</dbReference>
<dbReference type="InParanoid" id="A0A3N0VEJ9"/>
<dbReference type="Proteomes" id="UP000282106">
    <property type="component" value="Unassembled WGS sequence"/>
</dbReference>
<dbReference type="GO" id="GO:0032299">
    <property type="term" value="C:ribonuclease H2 complex"/>
    <property type="evidence" value="ECO:0007669"/>
    <property type="project" value="TreeGrafter"/>
</dbReference>
<evidence type="ECO:0000256" key="6">
    <source>
        <dbReference type="ARBA" id="ARBA00012180"/>
    </source>
</evidence>
<comment type="caution">
    <text evidence="18">The sequence shown here is derived from an EMBL/GenBank/DDBJ whole genome shotgun (WGS) entry which is preliminary data.</text>
</comment>
<keyword evidence="13 14" id="KW-0464">Manganese</keyword>
<evidence type="ECO:0000256" key="12">
    <source>
        <dbReference type="ARBA" id="ARBA00022801"/>
    </source>
</evidence>
<dbReference type="EC" id="3.1.26.4" evidence="6 14"/>
<dbReference type="InterPro" id="IPR001352">
    <property type="entry name" value="RNase_HII/HIII"/>
</dbReference>
<evidence type="ECO:0000256" key="1">
    <source>
        <dbReference type="ARBA" id="ARBA00000077"/>
    </source>
</evidence>
<dbReference type="PANTHER" id="PTHR10954:SF18">
    <property type="entry name" value="RIBONUCLEASE HII"/>
    <property type="match status" value="1"/>
</dbReference>
<comment type="catalytic activity">
    <reaction evidence="1 14 15 16">
        <text>Endonucleolytic cleavage to 5'-phosphomonoester.</text>
        <dbReference type="EC" id="3.1.26.4"/>
    </reaction>
</comment>
<sequence length="213" mass="22070">MSAAPLPDSVRLIAGIDEAGRGCLAGPVMAAAVILPAVHGLVGLNDSKQLSARAREKLFPQIQQRALAWAVGTASVAEIDQLNILQANFLAMRRAVAALGRVPALCRVDGNQDPRLGLPTALVVGGDALHAEIMAASILAKVSRDRLLLELDGRYPGYGFAQHKGYGTAAHLAALRRLGPCAEHRMSFAPCAQRSLLEAASRTAQAAGAGAGA</sequence>
<evidence type="ECO:0000313" key="19">
    <source>
        <dbReference type="Proteomes" id="UP000282106"/>
    </source>
</evidence>
<evidence type="ECO:0000256" key="7">
    <source>
        <dbReference type="ARBA" id="ARBA00019179"/>
    </source>
</evidence>
<feature type="domain" description="RNase H type-2" evidence="17">
    <location>
        <begin position="11"/>
        <end position="200"/>
    </location>
</feature>
<evidence type="ECO:0000256" key="3">
    <source>
        <dbReference type="ARBA" id="ARBA00004065"/>
    </source>
</evidence>
<evidence type="ECO:0000256" key="8">
    <source>
        <dbReference type="ARBA" id="ARBA00022490"/>
    </source>
</evidence>
<keyword evidence="8 14" id="KW-0963">Cytoplasm</keyword>
<feature type="binding site" evidence="14 15">
    <location>
        <position position="18"/>
    </location>
    <ligand>
        <name>a divalent metal cation</name>
        <dbReference type="ChEBI" id="CHEBI:60240"/>
    </ligand>
</feature>
<keyword evidence="19" id="KW-1185">Reference proteome</keyword>
<proteinExistence type="inferred from homology"/>
<dbReference type="GO" id="GO:0030145">
    <property type="term" value="F:manganese ion binding"/>
    <property type="evidence" value="ECO:0007669"/>
    <property type="project" value="UniProtKB-UniRule"/>
</dbReference>
<evidence type="ECO:0000256" key="5">
    <source>
        <dbReference type="ARBA" id="ARBA00007383"/>
    </source>
</evidence>
<organism evidence="18 19">
    <name type="scientific">Stagnimonas aquatica</name>
    <dbReference type="NCBI Taxonomy" id="2689987"/>
    <lineage>
        <taxon>Bacteria</taxon>
        <taxon>Pseudomonadati</taxon>
        <taxon>Pseudomonadota</taxon>
        <taxon>Gammaproteobacteria</taxon>
        <taxon>Nevskiales</taxon>
        <taxon>Nevskiaceae</taxon>
        <taxon>Stagnimonas</taxon>
    </lineage>
</organism>
<evidence type="ECO:0000256" key="16">
    <source>
        <dbReference type="RuleBase" id="RU003515"/>
    </source>
</evidence>
<dbReference type="GO" id="GO:0043137">
    <property type="term" value="P:DNA replication, removal of RNA primer"/>
    <property type="evidence" value="ECO:0007669"/>
    <property type="project" value="TreeGrafter"/>
</dbReference>
<evidence type="ECO:0000256" key="11">
    <source>
        <dbReference type="ARBA" id="ARBA00022759"/>
    </source>
</evidence>
<dbReference type="HAMAP" id="MF_00052_B">
    <property type="entry name" value="RNase_HII_B"/>
    <property type="match status" value="1"/>
</dbReference>
<dbReference type="Gene3D" id="3.30.420.10">
    <property type="entry name" value="Ribonuclease H-like superfamily/Ribonuclease H"/>
    <property type="match status" value="1"/>
</dbReference>
<comment type="function">
    <text evidence="3 14 16">Endonuclease that specifically degrades the RNA of RNA-DNA hybrids.</text>
</comment>
<dbReference type="PROSITE" id="PS51975">
    <property type="entry name" value="RNASE_H_2"/>
    <property type="match status" value="1"/>
</dbReference>
<dbReference type="FunCoup" id="A0A3N0VEJ9">
    <property type="interactions" value="355"/>
</dbReference>
<accession>A0A3N0VEJ9</accession>
<evidence type="ECO:0000256" key="13">
    <source>
        <dbReference type="ARBA" id="ARBA00023211"/>
    </source>
</evidence>
<dbReference type="GO" id="GO:0003723">
    <property type="term" value="F:RNA binding"/>
    <property type="evidence" value="ECO:0007669"/>
    <property type="project" value="UniProtKB-UniRule"/>
</dbReference>
<feature type="binding site" evidence="14 15">
    <location>
        <position position="109"/>
    </location>
    <ligand>
        <name>a divalent metal cation</name>
        <dbReference type="ChEBI" id="CHEBI:60240"/>
    </ligand>
</feature>
<reference evidence="18 19" key="1">
    <citation type="submission" date="2018-10" db="EMBL/GenBank/DDBJ databases">
        <authorList>
            <person name="Chen W.-M."/>
        </authorList>
    </citation>
    <scope>NUCLEOTIDE SEQUENCE [LARGE SCALE GENOMIC DNA]</scope>
    <source>
        <strain evidence="18 19">THS-13</strain>
    </source>
</reference>
<evidence type="ECO:0000256" key="14">
    <source>
        <dbReference type="HAMAP-Rule" id="MF_00052"/>
    </source>
</evidence>
<dbReference type="SUPFAM" id="SSF53098">
    <property type="entry name" value="Ribonuclease H-like"/>
    <property type="match status" value="1"/>
</dbReference>
<comment type="cofactor">
    <cofactor evidence="2">
        <name>Mg(2+)</name>
        <dbReference type="ChEBI" id="CHEBI:18420"/>
    </cofactor>
</comment>
<dbReference type="RefSeq" id="WP_123211576.1">
    <property type="nucleotide sequence ID" value="NZ_RJVO01000003.1"/>
</dbReference>
<evidence type="ECO:0000256" key="10">
    <source>
        <dbReference type="ARBA" id="ARBA00022723"/>
    </source>
</evidence>
<evidence type="ECO:0000259" key="17">
    <source>
        <dbReference type="PROSITE" id="PS51975"/>
    </source>
</evidence>
<protein>
    <recommendedName>
        <fullName evidence="7 14">Ribonuclease HII</fullName>
        <shortName evidence="14">RNase HII</shortName>
        <ecNumber evidence="6 14">3.1.26.4</ecNumber>
    </recommendedName>
</protein>
<dbReference type="InterPro" id="IPR022898">
    <property type="entry name" value="RNase_HII"/>
</dbReference>
<keyword evidence="12 14" id="KW-0378">Hydrolase</keyword>
<keyword evidence="10 14" id="KW-0479">Metal-binding</keyword>
<evidence type="ECO:0000256" key="9">
    <source>
        <dbReference type="ARBA" id="ARBA00022722"/>
    </source>
</evidence>
<name>A0A3N0VEJ9_9GAMM</name>
<evidence type="ECO:0000256" key="15">
    <source>
        <dbReference type="PROSITE-ProRule" id="PRU01319"/>
    </source>
</evidence>
<dbReference type="Pfam" id="PF01351">
    <property type="entry name" value="RNase_HII"/>
    <property type="match status" value="1"/>
</dbReference>
<dbReference type="InterPro" id="IPR024567">
    <property type="entry name" value="RNase_HII/HIII_dom"/>
</dbReference>
<dbReference type="CDD" id="cd07182">
    <property type="entry name" value="RNase_HII_bacteria_HII_like"/>
    <property type="match status" value="1"/>
</dbReference>
<dbReference type="InterPro" id="IPR012337">
    <property type="entry name" value="RNaseH-like_sf"/>
</dbReference>
<evidence type="ECO:0000313" key="18">
    <source>
        <dbReference type="EMBL" id="ROH91121.1"/>
    </source>
</evidence>